<dbReference type="InterPro" id="IPR051735">
    <property type="entry name" value="CFEM_domain"/>
</dbReference>
<evidence type="ECO:0000256" key="2">
    <source>
        <dbReference type="ARBA" id="ARBA00004613"/>
    </source>
</evidence>
<dbReference type="SMART" id="SM00747">
    <property type="entry name" value="CFEM"/>
    <property type="match status" value="1"/>
</dbReference>
<evidence type="ECO:0000256" key="7">
    <source>
        <dbReference type="ARBA" id="ARBA00022622"/>
    </source>
</evidence>
<protein>
    <recommendedName>
        <fullName evidence="18">CFEM domain-containing protein</fullName>
    </recommendedName>
</protein>
<comment type="caution">
    <text evidence="15">Lacks conserved residue(s) required for the propagation of feature annotation.</text>
</comment>
<keyword evidence="13" id="KW-0325">Glycoprotein</keyword>
<sequence length="261" mass="25871">MKTSVVFAAISAGGVVAVLPPPENFPACGTTCFGNMLNQASQLGCGDSGSTEDAVDGACLCKNPDFSYGIIDCANAACPQGVAPTVIQYGVDWCADRGVVIGGLSATPSSEFISSATATISAAATASSDSSTSLGSETVIVATTTNSDVSPPRRSWSLYPRRMWNQLQPTVDGSAVTTTVASTVFSTSTAAATGSDSATESSSAPESTFVTETTATISVTSTTDTSTDTGAATSTDSDGGSRPTAIPVGLAAAAGLAALML</sequence>
<gene>
    <name evidence="19" type="ORF">RRF57_012082</name>
</gene>
<evidence type="ECO:0000256" key="16">
    <source>
        <dbReference type="SAM" id="MobiDB-lite"/>
    </source>
</evidence>
<evidence type="ECO:0000256" key="17">
    <source>
        <dbReference type="SAM" id="SignalP"/>
    </source>
</evidence>
<dbReference type="GO" id="GO:0005576">
    <property type="term" value="C:extracellular region"/>
    <property type="evidence" value="ECO:0007669"/>
    <property type="project" value="UniProtKB-SubCell"/>
</dbReference>
<feature type="disulfide bond" evidence="15">
    <location>
        <begin position="61"/>
        <end position="94"/>
    </location>
</feature>
<dbReference type="PANTHER" id="PTHR37928">
    <property type="entry name" value="CFEM DOMAIN PROTEIN (AFU_ORTHOLOGUE AFUA_6G14090)"/>
    <property type="match status" value="1"/>
</dbReference>
<evidence type="ECO:0000256" key="1">
    <source>
        <dbReference type="ARBA" id="ARBA00004609"/>
    </source>
</evidence>
<evidence type="ECO:0000259" key="18">
    <source>
        <dbReference type="PROSITE" id="PS52012"/>
    </source>
</evidence>
<feature type="domain" description="CFEM" evidence="18">
    <location>
        <begin position="1"/>
        <end position="127"/>
    </location>
</feature>
<evidence type="ECO:0000313" key="20">
    <source>
        <dbReference type="Proteomes" id="UP001305414"/>
    </source>
</evidence>
<comment type="subcellular location">
    <subcellularLocation>
        <location evidence="1">Cell membrane</location>
        <topology evidence="1">Lipid-anchor</topology>
        <topology evidence="1">GPI-anchor</topology>
    </subcellularLocation>
    <subcellularLocation>
        <location evidence="2">Secreted</location>
    </subcellularLocation>
</comment>
<keyword evidence="11" id="KW-0472">Membrane</keyword>
<evidence type="ECO:0000256" key="8">
    <source>
        <dbReference type="ARBA" id="ARBA00022723"/>
    </source>
</evidence>
<evidence type="ECO:0000256" key="3">
    <source>
        <dbReference type="ARBA" id="ARBA00010031"/>
    </source>
</evidence>
<feature type="signal peptide" evidence="17">
    <location>
        <begin position="1"/>
        <end position="17"/>
    </location>
</feature>
<comment type="caution">
    <text evidence="19">The sequence shown here is derived from an EMBL/GenBank/DDBJ whole genome shotgun (WGS) entry which is preliminary data.</text>
</comment>
<dbReference type="AlphaFoldDB" id="A0AAN7UNZ0"/>
<dbReference type="EMBL" id="JAWHQM010000067">
    <property type="protein sequence ID" value="KAK5636370.1"/>
    <property type="molecule type" value="Genomic_DNA"/>
</dbReference>
<name>A0AAN7UNZ0_9PEZI</name>
<evidence type="ECO:0000256" key="9">
    <source>
        <dbReference type="ARBA" id="ARBA00022729"/>
    </source>
</evidence>
<keyword evidence="14" id="KW-0449">Lipoprotein</keyword>
<dbReference type="GO" id="GO:0098552">
    <property type="term" value="C:side of membrane"/>
    <property type="evidence" value="ECO:0007669"/>
    <property type="project" value="UniProtKB-KW"/>
</dbReference>
<comment type="similarity">
    <text evidence="3">Belongs to the RBT5 family.</text>
</comment>
<evidence type="ECO:0000256" key="4">
    <source>
        <dbReference type="ARBA" id="ARBA00022475"/>
    </source>
</evidence>
<keyword evidence="10 15" id="KW-0408">Iron</keyword>
<evidence type="ECO:0000256" key="5">
    <source>
        <dbReference type="ARBA" id="ARBA00022525"/>
    </source>
</evidence>
<dbReference type="Pfam" id="PF05730">
    <property type="entry name" value="CFEM"/>
    <property type="match status" value="1"/>
</dbReference>
<organism evidence="19 20">
    <name type="scientific">Xylaria bambusicola</name>
    <dbReference type="NCBI Taxonomy" id="326684"/>
    <lineage>
        <taxon>Eukaryota</taxon>
        <taxon>Fungi</taxon>
        <taxon>Dikarya</taxon>
        <taxon>Ascomycota</taxon>
        <taxon>Pezizomycotina</taxon>
        <taxon>Sordariomycetes</taxon>
        <taxon>Xylariomycetidae</taxon>
        <taxon>Xylariales</taxon>
        <taxon>Xylariaceae</taxon>
        <taxon>Xylaria</taxon>
    </lineage>
</organism>
<feature type="region of interest" description="Disordered" evidence="16">
    <location>
        <begin position="219"/>
        <end position="243"/>
    </location>
</feature>
<evidence type="ECO:0000256" key="13">
    <source>
        <dbReference type="ARBA" id="ARBA00023180"/>
    </source>
</evidence>
<keyword evidence="12 15" id="KW-1015">Disulfide bond</keyword>
<feature type="compositionally biased region" description="Low complexity" evidence="16">
    <location>
        <begin position="219"/>
        <end position="241"/>
    </location>
</feature>
<keyword evidence="8 15" id="KW-0479">Metal-binding</keyword>
<dbReference type="GO" id="GO:0005886">
    <property type="term" value="C:plasma membrane"/>
    <property type="evidence" value="ECO:0007669"/>
    <property type="project" value="UniProtKB-SubCell"/>
</dbReference>
<evidence type="ECO:0000256" key="15">
    <source>
        <dbReference type="PROSITE-ProRule" id="PRU01356"/>
    </source>
</evidence>
<evidence type="ECO:0000256" key="12">
    <source>
        <dbReference type="ARBA" id="ARBA00023157"/>
    </source>
</evidence>
<dbReference type="PANTHER" id="PTHR37928:SF1">
    <property type="entry name" value="CFEM DOMAIN PROTEIN (AFU_ORTHOLOGUE AFUA_6G14090)"/>
    <property type="match status" value="1"/>
</dbReference>
<evidence type="ECO:0000256" key="10">
    <source>
        <dbReference type="ARBA" id="ARBA00023004"/>
    </source>
</evidence>
<evidence type="ECO:0000256" key="14">
    <source>
        <dbReference type="ARBA" id="ARBA00023288"/>
    </source>
</evidence>
<reference evidence="19 20" key="1">
    <citation type="submission" date="2023-10" db="EMBL/GenBank/DDBJ databases">
        <title>Draft genome sequence of Xylaria bambusicola isolate GMP-LS, the root and basal stem rot pathogen of sugarcane in Indonesia.</title>
        <authorList>
            <person name="Selvaraj P."/>
            <person name="Muralishankar V."/>
            <person name="Muruganantham S."/>
            <person name="Sp S."/>
            <person name="Haryani S."/>
            <person name="Lau K.J.X."/>
            <person name="Naqvi N.I."/>
        </authorList>
    </citation>
    <scope>NUCLEOTIDE SEQUENCE [LARGE SCALE GENOMIC DNA]</scope>
    <source>
        <strain evidence="19">GMP-LS</strain>
    </source>
</reference>
<keyword evidence="6 15" id="KW-0349">Heme</keyword>
<dbReference type="PROSITE" id="PS52012">
    <property type="entry name" value="CFEM"/>
    <property type="match status" value="1"/>
</dbReference>
<evidence type="ECO:0000256" key="6">
    <source>
        <dbReference type="ARBA" id="ARBA00022617"/>
    </source>
</evidence>
<keyword evidence="5" id="KW-0964">Secreted</keyword>
<keyword evidence="4" id="KW-1003">Cell membrane</keyword>
<evidence type="ECO:0000256" key="11">
    <source>
        <dbReference type="ARBA" id="ARBA00023136"/>
    </source>
</evidence>
<dbReference type="Proteomes" id="UP001305414">
    <property type="component" value="Unassembled WGS sequence"/>
</dbReference>
<evidence type="ECO:0000313" key="19">
    <source>
        <dbReference type="EMBL" id="KAK5636370.1"/>
    </source>
</evidence>
<accession>A0AAN7UNZ0</accession>
<feature type="chain" id="PRO_5042846462" description="CFEM domain-containing protein" evidence="17">
    <location>
        <begin position="18"/>
        <end position="261"/>
    </location>
</feature>
<keyword evidence="7" id="KW-0336">GPI-anchor</keyword>
<feature type="binding site" description="axial binding residue" evidence="15">
    <location>
        <position position="56"/>
    </location>
    <ligand>
        <name>heme</name>
        <dbReference type="ChEBI" id="CHEBI:30413"/>
    </ligand>
    <ligandPart>
        <name>Fe</name>
        <dbReference type="ChEBI" id="CHEBI:18248"/>
    </ligandPart>
</feature>
<dbReference type="GO" id="GO:0046872">
    <property type="term" value="F:metal ion binding"/>
    <property type="evidence" value="ECO:0007669"/>
    <property type="project" value="UniProtKB-UniRule"/>
</dbReference>
<dbReference type="InterPro" id="IPR008427">
    <property type="entry name" value="Extracellular_membr_CFEM_dom"/>
</dbReference>
<keyword evidence="9 17" id="KW-0732">Signal</keyword>
<proteinExistence type="inferred from homology"/>
<keyword evidence="20" id="KW-1185">Reference proteome</keyword>